<organism evidence="2 3">
    <name type="scientific">Phanerochaete sordida</name>
    <dbReference type="NCBI Taxonomy" id="48140"/>
    <lineage>
        <taxon>Eukaryota</taxon>
        <taxon>Fungi</taxon>
        <taxon>Dikarya</taxon>
        <taxon>Basidiomycota</taxon>
        <taxon>Agaricomycotina</taxon>
        <taxon>Agaricomycetes</taxon>
        <taxon>Polyporales</taxon>
        <taxon>Phanerochaetaceae</taxon>
        <taxon>Phanerochaete</taxon>
    </lineage>
</organism>
<dbReference type="AlphaFoldDB" id="A0A9P3LG41"/>
<feature type="region of interest" description="Disordered" evidence="1">
    <location>
        <begin position="164"/>
        <end position="243"/>
    </location>
</feature>
<dbReference type="Proteomes" id="UP000703269">
    <property type="component" value="Unassembled WGS sequence"/>
</dbReference>
<dbReference type="EMBL" id="BPQB01000038">
    <property type="protein sequence ID" value="GJE94181.1"/>
    <property type="molecule type" value="Genomic_DNA"/>
</dbReference>
<proteinExistence type="predicted"/>
<gene>
    <name evidence="2" type="ORF">PsYK624_103490</name>
</gene>
<accession>A0A9P3LG41</accession>
<feature type="region of interest" description="Disordered" evidence="1">
    <location>
        <begin position="114"/>
        <end position="135"/>
    </location>
</feature>
<comment type="caution">
    <text evidence="2">The sequence shown here is derived from an EMBL/GenBank/DDBJ whole genome shotgun (WGS) entry which is preliminary data.</text>
</comment>
<reference evidence="2 3" key="1">
    <citation type="submission" date="2021-08" db="EMBL/GenBank/DDBJ databases">
        <title>Draft Genome Sequence of Phanerochaete sordida strain YK-624.</title>
        <authorList>
            <person name="Mori T."/>
            <person name="Dohra H."/>
            <person name="Suzuki T."/>
            <person name="Kawagishi H."/>
            <person name="Hirai H."/>
        </authorList>
    </citation>
    <scope>NUCLEOTIDE SEQUENCE [LARGE SCALE GENOMIC DNA]</scope>
    <source>
        <strain evidence="2 3">YK-624</strain>
    </source>
</reference>
<keyword evidence="3" id="KW-1185">Reference proteome</keyword>
<evidence type="ECO:0000256" key="1">
    <source>
        <dbReference type="SAM" id="MobiDB-lite"/>
    </source>
</evidence>
<evidence type="ECO:0000313" key="2">
    <source>
        <dbReference type="EMBL" id="GJE94181.1"/>
    </source>
</evidence>
<feature type="compositionally biased region" description="Low complexity" evidence="1">
    <location>
        <begin position="203"/>
        <end position="239"/>
    </location>
</feature>
<name>A0A9P3LG41_9APHY</name>
<evidence type="ECO:0000313" key="3">
    <source>
        <dbReference type="Proteomes" id="UP000703269"/>
    </source>
</evidence>
<protein>
    <submittedName>
        <fullName evidence="2">Uncharacterized protein</fullName>
    </submittedName>
</protein>
<sequence length="298" mass="33552">MFYNLNQPQPSFDVMDVDDSPCLRRRRVRHRIASLAVTKKRRSTEQNLRARIAGCRSPVERHTRHVNVVKVAPASQRHKRVLNSIEARRTQLYQFIRRRFQLWLLFREQPQGDDDVPEVFEKGPRETSLPQDELDPFEGLTTMCRRWRLSEDVQLDELYDRLEKWSPRDQDEPIPDETQVSSSSPRSSPPPQTNYHKSEATPSQSFPASFAWSSSTASDASATSSSSTDSSSDESFTTIDSDHTLVDEDAFSPFSSTSVPSFAAFSGHKLGSSTPTAEEIAVAKVLAGLAHSAPMQPV</sequence>